<dbReference type="EMBL" id="CP035492">
    <property type="protein sequence ID" value="QAY65902.1"/>
    <property type="molecule type" value="Genomic_DNA"/>
</dbReference>
<dbReference type="Gene3D" id="2.130.10.10">
    <property type="entry name" value="YVTN repeat-like/Quinoprotein amine dehydrogenase"/>
    <property type="match status" value="1"/>
</dbReference>
<dbReference type="RefSeq" id="WP_129438913.1">
    <property type="nucleotide sequence ID" value="NZ_CP035492.1"/>
</dbReference>
<evidence type="ECO:0000313" key="2">
    <source>
        <dbReference type="Proteomes" id="UP000293568"/>
    </source>
</evidence>
<proteinExistence type="predicted"/>
<organism evidence="1 2">
    <name type="scientific">Paenibacillus protaetiae</name>
    <dbReference type="NCBI Taxonomy" id="2509456"/>
    <lineage>
        <taxon>Bacteria</taxon>
        <taxon>Bacillati</taxon>
        <taxon>Bacillota</taxon>
        <taxon>Bacilli</taxon>
        <taxon>Bacillales</taxon>
        <taxon>Paenibacillaceae</taxon>
        <taxon>Paenibacillus</taxon>
    </lineage>
</organism>
<dbReference type="SUPFAM" id="SSF51004">
    <property type="entry name" value="C-terminal (heme d1) domain of cytochrome cd1-nitrite reductase"/>
    <property type="match status" value="1"/>
</dbReference>
<sequence>MKTRDGETNTAVDTLTVGTLPVGVAANRATDRIYVTNRGTDNNLLTYDGLTNGPYDHQRSFRAV</sequence>
<gene>
    <name evidence="1" type="ORF">ET464_05395</name>
</gene>
<evidence type="ECO:0008006" key="3">
    <source>
        <dbReference type="Google" id="ProtNLM"/>
    </source>
</evidence>
<evidence type="ECO:0000313" key="1">
    <source>
        <dbReference type="EMBL" id="QAY65902.1"/>
    </source>
</evidence>
<dbReference type="InterPro" id="IPR011048">
    <property type="entry name" value="Haem_d1_sf"/>
</dbReference>
<dbReference type="Proteomes" id="UP000293568">
    <property type="component" value="Chromosome"/>
</dbReference>
<name>A0A4P6ESI9_9BACL</name>
<protein>
    <recommendedName>
        <fullName evidence="3">YncE family protein</fullName>
    </recommendedName>
</protein>
<accession>A0A4P6ESI9</accession>
<dbReference type="KEGG" id="pprt:ET464_05395"/>
<reference evidence="1 2" key="1">
    <citation type="submission" date="2019-01" db="EMBL/GenBank/DDBJ databases">
        <title>Genome sequencing of strain FW100M-2.</title>
        <authorList>
            <person name="Heo J."/>
            <person name="Kim S.-J."/>
            <person name="Kim J.-S."/>
            <person name="Hong S.-B."/>
            <person name="Kwon S.-W."/>
        </authorList>
    </citation>
    <scope>NUCLEOTIDE SEQUENCE [LARGE SCALE GENOMIC DNA]</scope>
    <source>
        <strain evidence="1 2">FW100M-2</strain>
    </source>
</reference>
<keyword evidence="2" id="KW-1185">Reference proteome</keyword>
<dbReference type="InterPro" id="IPR015943">
    <property type="entry name" value="WD40/YVTN_repeat-like_dom_sf"/>
</dbReference>
<dbReference type="AlphaFoldDB" id="A0A4P6ESI9"/>